<dbReference type="Gene3D" id="3.40.50.1820">
    <property type="entry name" value="alpha/beta hydrolase"/>
    <property type="match status" value="1"/>
</dbReference>
<evidence type="ECO:0000313" key="4">
    <source>
        <dbReference type="EMBL" id="KAF1808145.1"/>
    </source>
</evidence>
<dbReference type="SUPFAM" id="SSF49785">
    <property type="entry name" value="Galactose-binding domain-like"/>
    <property type="match status" value="1"/>
</dbReference>
<keyword evidence="1 4" id="KW-0378">Hydrolase</keyword>
<dbReference type="SUPFAM" id="SSF53474">
    <property type="entry name" value="alpha/beta-Hydrolases"/>
    <property type="match status" value="1"/>
</dbReference>
<dbReference type="Pfam" id="PF08530">
    <property type="entry name" value="PepX_C"/>
    <property type="match status" value="1"/>
</dbReference>
<dbReference type="InterPro" id="IPR008979">
    <property type="entry name" value="Galactose-bd-like_sf"/>
</dbReference>
<reference evidence="6" key="2">
    <citation type="submission" date="2020-04" db="EMBL/GenBank/DDBJ databases">
        <authorList>
            <consortium name="NCBI Genome Project"/>
        </authorList>
    </citation>
    <scope>NUCLEOTIDE SEQUENCE</scope>
    <source>
        <strain evidence="6">CBS 781.70</strain>
    </source>
</reference>
<evidence type="ECO:0000259" key="3">
    <source>
        <dbReference type="SMART" id="SM00939"/>
    </source>
</evidence>
<organism evidence="4">
    <name type="scientific">Eremomyces bilateralis CBS 781.70</name>
    <dbReference type="NCBI Taxonomy" id="1392243"/>
    <lineage>
        <taxon>Eukaryota</taxon>
        <taxon>Fungi</taxon>
        <taxon>Dikarya</taxon>
        <taxon>Ascomycota</taxon>
        <taxon>Pezizomycotina</taxon>
        <taxon>Dothideomycetes</taxon>
        <taxon>Dothideomycetes incertae sedis</taxon>
        <taxon>Eremomycetales</taxon>
        <taxon>Eremomycetaceae</taxon>
        <taxon>Eremomyces</taxon>
    </lineage>
</organism>
<sequence>MLLNIRNIAKKDSSSFPYIVEQNVSVPLRTYETGLVRVNIYRPHDSDTGSQYPVLVTYGPYGKDVHYRNFRKSSFDELDPEYQSAHSAWEVPDPVWWTSHGYILVRADERGVGQSPGMMDTMSQGTSEAFFDVITWTTEQPWSTGKVGLLGISYYAGTQWRVAARKPKGLAAIVPWEGMSDYYRDRCRHGGIYSNAFIRFWWNRQVKVNQYGRARPEGSLVPATIEGTLSEEELNKNLRDQTVDNRINKFMDEPYYATRDYNIEDIEVPLLSVANWGGSLLHLRGNVQGYTHASSKYKFLRFITGRHDLPFYQREEVLLQKSFLDAFLKGEDDRGWTHGEVNPVSVILREGDVGFNNAEKEKQFQRREESAWPLPQTRYTKYYLHSDKAMTLEPPPTETQNTLQWKAMEMAPQPARPPQARGPPPVRDFSKQPSSGMLKFTTAPFQERTEFTGHVRAHLHVRIPQQPGQTPSDIDLFVTIRHLDPNGKEIHYTGTAGDPVPVTKGWLRCSLRTTDPSHPHHRDYLPHRNYRSTDVQPLQVGETYAVDVEIWPTNVVVSPGNTLVFEVAGADTQGCGVFMHDDPTDRPEEVFKGLNELVFGEGDGNYVTLPLIPPA</sequence>
<dbReference type="InterPro" id="IPR005674">
    <property type="entry name" value="CocE/Ser_esterase"/>
</dbReference>
<dbReference type="PANTHER" id="PTHR43056">
    <property type="entry name" value="PEPTIDASE S9 PROLYL OLIGOPEPTIDASE"/>
    <property type="match status" value="1"/>
</dbReference>
<proteinExistence type="predicted"/>
<gene>
    <name evidence="4 6" type="ORF">P152DRAFT_485666</name>
</gene>
<dbReference type="GeneID" id="54422630"/>
<dbReference type="RefSeq" id="XP_033529776.1">
    <property type="nucleotide sequence ID" value="XM_033682060.1"/>
</dbReference>
<feature type="region of interest" description="Disordered" evidence="2">
    <location>
        <begin position="413"/>
        <end position="435"/>
    </location>
</feature>
<dbReference type="SMART" id="SM00939">
    <property type="entry name" value="PepX_C"/>
    <property type="match status" value="1"/>
</dbReference>
<dbReference type="Gene3D" id="2.60.120.260">
    <property type="entry name" value="Galactose-binding domain-like"/>
    <property type="match status" value="1"/>
</dbReference>
<dbReference type="InterPro" id="IPR013736">
    <property type="entry name" value="Xaa-Pro_dipept_C"/>
</dbReference>
<evidence type="ECO:0000313" key="6">
    <source>
        <dbReference type="RefSeq" id="XP_033529776.1"/>
    </source>
</evidence>
<name>A0A6G1FQN4_9PEZI</name>
<dbReference type="InterPro" id="IPR050585">
    <property type="entry name" value="Xaa-Pro_dipeptidyl-ppase/CocE"/>
</dbReference>
<dbReference type="PANTHER" id="PTHR43056:SF10">
    <property type="entry name" value="COCE_NOND FAMILY, PUTATIVE (AFU_ORTHOLOGUE AFUA_7G00600)-RELATED"/>
    <property type="match status" value="1"/>
</dbReference>
<dbReference type="EMBL" id="ML975189">
    <property type="protein sequence ID" value="KAF1808145.1"/>
    <property type="molecule type" value="Genomic_DNA"/>
</dbReference>
<dbReference type="InterPro" id="IPR000383">
    <property type="entry name" value="Xaa-Pro-like_dom"/>
</dbReference>
<protein>
    <submittedName>
        <fullName evidence="4 6">Alpha/beta-hydrolase</fullName>
    </submittedName>
</protein>
<accession>A0A6G1FQN4</accession>
<feature type="domain" description="Xaa-Pro dipeptidyl-peptidase C-terminal" evidence="3">
    <location>
        <begin position="321"/>
        <end position="608"/>
    </location>
</feature>
<dbReference type="Gene3D" id="1.10.3020.20">
    <property type="match status" value="1"/>
</dbReference>
<keyword evidence="5" id="KW-1185">Reference proteome</keyword>
<dbReference type="Proteomes" id="UP000504638">
    <property type="component" value="Unplaced"/>
</dbReference>
<evidence type="ECO:0000313" key="5">
    <source>
        <dbReference type="Proteomes" id="UP000504638"/>
    </source>
</evidence>
<reference evidence="6" key="3">
    <citation type="submission" date="2025-04" db="UniProtKB">
        <authorList>
            <consortium name="RefSeq"/>
        </authorList>
    </citation>
    <scope>IDENTIFICATION</scope>
    <source>
        <strain evidence="6">CBS 781.70</strain>
    </source>
</reference>
<dbReference type="GO" id="GO:0008239">
    <property type="term" value="F:dipeptidyl-peptidase activity"/>
    <property type="evidence" value="ECO:0007669"/>
    <property type="project" value="InterPro"/>
</dbReference>
<evidence type="ECO:0000256" key="2">
    <source>
        <dbReference type="SAM" id="MobiDB-lite"/>
    </source>
</evidence>
<dbReference type="Pfam" id="PF02129">
    <property type="entry name" value="Peptidase_S15"/>
    <property type="match status" value="1"/>
</dbReference>
<feature type="compositionally biased region" description="Pro residues" evidence="2">
    <location>
        <begin position="414"/>
        <end position="426"/>
    </location>
</feature>
<dbReference type="AlphaFoldDB" id="A0A6G1FQN4"/>
<reference evidence="4 6" key="1">
    <citation type="submission" date="2020-01" db="EMBL/GenBank/DDBJ databases">
        <authorList>
            <consortium name="DOE Joint Genome Institute"/>
            <person name="Haridas S."/>
            <person name="Albert R."/>
            <person name="Binder M."/>
            <person name="Bloem J."/>
            <person name="Labutti K."/>
            <person name="Salamov A."/>
            <person name="Andreopoulos B."/>
            <person name="Baker S.E."/>
            <person name="Barry K."/>
            <person name="Bills G."/>
            <person name="Bluhm B.H."/>
            <person name="Cannon C."/>
            <person name="Castanera R."/>
            <person name="Culley D.E."/>
            <person name="Daum C."/>
            <person name="Ezra D."/>
            <person name="Gonzalez J.B."/>
            <person name="Henrissat B."/>
            <person name="Kuo A."/>
            <person name="Liang C."/>
            <person name="Lipzen A."/>
            <person name="Lutzoni F."/>
            <person name="Magnuson J."/>
            <person name="Mondo S."/>
            <person name="Nolan M."/>
            <person name="Ohm R."/>
            <person name="Pangilinan J."/>
            <person name="Park H.-J."/>
            <person name="Ramirez L."/>
            <person name="Alfaro M."/>
            <person name="Sun H."/>
            <person name="Tritt A."/>
            <person name="Yoshinaga Y."/>
            <person name="Zwiers L.-H."/>
            <person name="Turgeon B.G."/>
            <person name="Goodwin S.B."/>
            <person name="Spatafora J.W."/>
            <person name="Crous P.W."/>
            <person name="Grigoriev I.V."/>
        </authorList>
    </citation>
    <scope>NUCLEOTIDE SEQUENCE</scope>
    <source>
        <strain evidence="4 6">CBS 781.70</strain>
    </source>
</reference>
<evidence type="ECO:0000256" key="1">
    <source>
        <dbReference type="ARBA" id="ARBA00022801"/>
    </source>
</evidence>
<dbReference type="NCBIfam" id="TIGR00976">
    <property type="entry name" value="CocE_NonD"/>
    <property type="match status" value="1"/>
</dbReference>
<dbReference type="OrthoDB" id="416441at2759"/>
<dbReference type="InterPro" id="IPR029058">
    <property type="entry name" value="AB_hydrolase_fold"/>
</dbReference>